<dbReference type="InterPro" id="IPR036291">
    <property type="entry name" value="NAD(P)-bd_dom_sf"/>
</dbReference>
<sequence>MTRRAVVIGAASGLGAAIATTLAEDDFEVVLADRNLDGAEANAIKLGGPHTAATVEVTDEDSVQRLFAEAAGSDGLAAVVNCAGFSGYGVIADLAVADFRSVIDVCLTGGFVVIKHAAPYLSEGSTLVSLASLNARQPAIGMSAYCAAKAGLAMLTEVAALELGPRGIRVNAVSPGFVHTPLTEGAALVPGVIEEYVENTALGRTGTPQDIADAVSFLCSPKSSWMTGEVLDINGGAHLKRYPDIQTHIMKLAGT</sequence>
<feature type="domain" description="Ketoreductase" evidence="3">
    <location>
        <begin position="3"/>
        <end position="176"/>
    </location>
</feature>
<dbReference type="InterPro" id="IPR020904">
    <property type="entry name" value="Sc_DH/Rdtase_CS"/>
</dbReference>
<protein>
    <submittedName>
        <fullName evidence="4">Short-chain dehydrogenase</fullName>
    </submittedName>
</protein>
<dbReference type="SMART" id="SM00822">
    <property type="entry name" value="PKS_KR"/>
    <property type="match status" value="1"/>
</dbReference>
<dbReference type="GO" id="GO:0016491">
    <property type="term" value="F:oxidoreductase activity"/>
    <property type="evidence" value="ECO:0007669"/>
    <property type="project" value="UniProtKB-KW"/>
</dbReference>
<dbReference type="Proteomes" id="UP000466931">
    <property type="component" value="Chromosome"/>
</dbReference>
<dbReference type="FunFam" id="3.40.50.720:FF:000084">
    <property type="entry name" value="Short-chain dehydrogenase reductase"/>
    <property type="match status" value="1"/>
</dbReference>
<name>A0A7I7XSI8_9MYCO</name>
<dbReference type="SUPFAM" id="SSF51735">
    <property type="entry name" value="NAD(P)-binding Rossmann-fold domains"/>
    <property type="match status" value="1"/>
</dbReference>
<reference evidence="4" key="2">
    <citation type="submission" date="2020-02" db="EMBL/GenBank/DDBJ databases">
        <authorList>
            <person name="Matsumoto Y."/>
            <person name="Motooka D."/>
            <person name="Nakamura S."/>
        </authorList>
    </citation>
    <scope>NUCLEOTIDE SEQUENCE</scope>
    <source>
        <strain evidence="4">JCM 13671</strain>
    </source>
</reference>
<dbReference type="Pfam" id="PF13561">
    <property type="entry name" value="adh_short_C2"/>
    <property type="match status" value="1"/>
</dbReference>
<dbReference type="PANTHER" id="PTHR43639:SF1">
    <property type="entry name" value="SHORT-CHAIN DEHYDROGENASE_REDUCTASE FAMILY PROTEIN"/>
    <property type="match status" value="1"/>
</dbReference>
<accession>A0A7I7XSI8</accession>
<keyword evidence="2" id="KW-0560">Oxidoreductase</keyword>
<dbReference type="EMBL" id="AP022612">
    <property type="protein sequence ID" value="BBZ32171.1"/>
    <property type="molecule type" value="Genomic_DNA"/>
</dbReference>
<comment type="similarity">
    <text evidence="1">Belongs to the short-chain dehydrogenases/reductases (SDR) family.</text>
</comment>
<dbReference type="InterPro" id="IPR057326">
    <property type="entry name" value="KR_dom"/>
</dbReference>
<dbReference type="PANTHER" id="PTHR43639">
    <property type="entry name" value="OXIDOREDUCTASE, SHORT-CHAIN DEHYDROGENASE/REDUCTASE FAMILY (AFU_ORTHOLOGUE AFUA_5G02870)"/>
    <property type="match status" value="1"/>
</dbReference>
<dbReference type="InterPro" id="IPR002347">
    <property type="entry name" value="SDR_fam"/>
</dbReference>
<gene>
    <name evidence="4" type="ORF">MCNF_07760</name>
</gene>
<evidence type="ECO:0000313" key="4">
    <source>
        <dbReference type="EMBL" id="BBZ32171.1"/>
    </source>
</evidence>
<dbReference type="OrthoDB" id="8991930at2"/>
<evidence type="ECO:0000313" key="5">
    <source>
        <dbReference type="Proteomes" id="UP000466931"/>
    </source>
</evidence>
<dbReference type="PROSITE" id="PS00061">
    <property type="entry name" value="ADH_SHORT"/>
    <property type="match status" value="1"/>
</dbReference>
<keyword evidence="5" id="KW-1185">Reference proteome</keyword>
<dbReference type="PRINTS" id="PR00081">
    <property type="entry name" value="GDHRDH"/>
</dbReference>
<dbReference type="AlphaFoldDB" id="A0A7I7XSI8"/>
<reference evidence="4" key="1">
    <citation type="journal article" date="2019" name="Emerg. Microbes Infect.">
        <title>Comprehensive subspecies identification of 175 nontuberculous mycobacteria species based on 7547 genomic profiles.</title>
        <authorList>
            <person name="Matsumoto Y."/>
            <person name="Kinjo T."/>
            <person name="Motooka D."/>
            <person name="Nabeya D."/>
            <person name="Jung N."/>
            <person name="Uechi K."/>
            <person name="Horii T."/>
            <person name="Iida T."/>
            <person name="Fujita J."/>
            <person name="Nakamura S."/>
        </authorList>
    </citation>
    <scope>NUCLEOTIDE SEQUENCE [LARGE SCALE GENOMIC DNA]</scope>
    <source>
        <strain evidence="4">JCM 13671</strain>
    </source>
</reference>
<evidence type="ECO:0000256" key="2">
    <source>
        <dbReference type="ARBA" id="ARBA00023002"/>
    </source>
</evidence>
<evidence type="ECO:0000256" key="1">
    <source>
        <dbReference type="ARBA" id="ARBA00006484"/>
    </source>
</evidence>
<dbReference type="CDD" id="cd05233">
    <property type="entry name" value="SDR_c"/>
    <property type="match status" value="1"/>
</dbReference>
<proteinExistence type="inferred from homology"/>
<organism evidence="4 5">
    <name type="scientific">Mycolicibacterium confluentis</name>
    <dbReference type="NCBI Taxonomy" id="28047"/>
    <lineage>
        <taxon>Bacteria</taxon>
        <taxon>Bacillati</taxon>
        <taxon>Actinomycetota</taxon>
        <taxon>Actinomycetes</taxon>
        <taxon>Mycobacteriales</taxon>
        <taxon>Mycobacteriaceae</taxon>
        <taxon>Mycolicibacterium</taxon>
    </lineage>
</organism>
<dbReference type="Gene3D" id="3.40.50.720">
    <property type="entry name" value="NAD(P)-binding Rossmann-like Domain"/>
    <property type="match status" value="1"/>
</dbReference>
<evidence type="ECO:0000259" key="3">
    <source>
        <dbReference type="SMART" id="SM00822"/>
    </source>
</evidence>
<dbReference type="RefSeq" id="WP_085153817.1">
    <property type="nucleotide sequence ID" value="NZ_AP022612.1"/>
</dbReference>